<feature type="compositionally biased region" description="Low complexity" evidence="1">
    <location>
        <begin position="43"/>
        <end position="54"/>
    </location>
</feature>
<dbReference type="PANTHER" id="PTHR39468:SF1">
    <property type="entry name" value="MTF2-LIKE C-TERMINAL DOMAIN-CONTAINING PROTEIN"/>
    <property type="match status" value="1"/>
</dbReference>
<dbReference type="PANTHER" id="PTHR39468">
    <property type="entry name" value="CHROMOSOME 7, WHOLE GENOME SHOTGUN SEQUENCE"/>
    <property type="match status" value="1"/>
</dbReference>
<dbReference type="Pfam" id="PF19189">
    <property type="entry name" value="Mtf2"/>
    <property type="match status" value="1"/>
</dbReference>
<dbReference type="AlphaFoldDB" id="A0A5E8C2C6"/>
<dbReference type="EMBL" id="CABVLU010000005">
    <property type="protein sequence ID" value="VVT57894.1"/>
    <property type="molecule type" value="Genomic_DNA"/>
</dbReference>
<dbReference type="GeneID" id="43584748"/>
<evidence type="ECO:0000313" key="4">
    <source>
        <dbReference type="Proteomes" id="UP000398389"/>
    </source>
</evidence>
<feature type="domain" description="Mtf2-like C-terminal" evidence="2">
    <location>
        <begin position="234"/>
        <end position="445"/>
    </location>
</feature>
<dbReference type="RefSeq" id="XP_031856539.1">
    <property type="nucleotide sequence ID" value="XM_032000648.1"/>
</dbReference>
<dbReference type="InterPro" id="IPR043837">
    <property type="entry name" value="Mtf2-like_C"/>
</dbReference>
<evidence type="ECO:0000259" key="2">
    <source>
        <dbReference type="Pfam" id="PF19189"/>
    </source>
</evidence>
<protein>
    <recommendedName>
        <fullName evidence="2">Mtf2-like C-terminal domain-containing protein</fullName>
    </recommendedName>
</protein>
<dbReference type="InterPro" id="IPR040009">
    <property type="entry name" value="Mtf2/C5D6.12-like"/>
</dbReference>
<evidence type="ECO:0000313" key="3">
    <source>
        <dbReference type="EMBL" id="VVT57894.1"/>
    </source>
</evidence>
<accession>A0A5E8C2C6</accession>
<keyword evidence="4" id="KW-1185">Reference proteome</keyword>
<gene>
    <name evidence="3" type="ORF">SAPINGB_P005934</name>
</gene>
<evidence type="ECO:0000256" key="1">
    <source>
        <dbReference type="SAM" id="MobiDB-lite"/>
    </source>
</evidence>
<feature type="region of interest" description="Disordered" evidence="1">
    <location>
        <begin position="40"/>
        <end position="59"/>
    </location>
</feature>
<dbReference type="OrthoDB" id="4096061at2759"/>
<proteinExistence type="predicted"/>
<dbReference type="Proteomes" id="UP000398389">
    <property type="component" value="Unassembled WGS sequence"/>
</dbReference>
<reference evidence="3 4" key="1">
    <citation type="submission" date="2019-09" db="EMBL/GenBank/DDBJ databases">
        <authorList>
            <person name="Brejova B."/>
        </authorList>
    </citation>
    <scope>NUCLEOTIDE SEQUENCE [LARGE SCALE GENOMIC DNA]</scope>
</reference>
<organism evidence="3 4">
    <name type="scientific">Magnusiomyces paraingens</name>
    <dbReference type="NCBI Taxonomy" id="2606893"/>
    <lineage>
        <taxon>Eukaryota</taxon>
        <taxon>Fungi</taxon>
        <taxon>Dikarya</taxon>
        <taxon>Ascomycota</taxon>
        <taxon>Saccharomycotina</taxon>
        <taxon>Dipodascomycetes</taxon>
        <taxon>Dipodascales</taxon>
        <taxon>Dipodascaceae</taxon>
        <taxon>Magnusiomyces</taxon>
    </lineage>
</organism>
<sequence length="471" mass="52276">MISNHAKSCTASVLKRAGKNGSHYSLRCYTTDNKPGNGWDFLSNSSENNSPNNTSKDDLVFNADAGDAYAQQKPLISDASEGYPISQKSAQTSSGQKVRLSKENLNEVFRAPRQHKTSDSAFSGVQATHQERLAFAKIFDTILQRARTSSPGVDNSKLLKKSEGLLPSMQAIFEKKFDATEQGSSLAENDGGEGGVRVTNDDIRKYPMSMGPFMDMPKSTSIDLTRVFQIQTTLKRKFEPILKHMNENLLTDAELSDFFKTMVLSRFQQKKKDNKAAQGNSKVSLVNHDLDDLEALDVTLENFPVDHNTLPFLLKESMRILADDFNSPVDALTLFELTKRGSIDTYVAGCNISVYNEVIRIKWNAFQDLHFVESLINEMQVNGILGNSETAEVLGDISKAVTSIKAPKALQMPNLTTASDNNTAETGTALWSQADEERIENINKFRLQTMQTLIKHDSIKHDSLLSGLMSR</sequence>
<name>A0A5E8C2C6_9ASCO</name>
<dbReference type="GO" id="GO:0005739">
    <property type="term" value="C:mitochondrion"/>
    <property type="evidence" value="ECO:0007669"/>
    <property type="project" value="InterPro"/>
</dbReference>